<dbReference type="EMBL" id="SMKU01000002">
    <property type="protein sequence ID" value="TDD97594.1"/>
    <property type="molecule type" value="Genomic_DNA"/>
</dbReference>
<gene>
    <name evidence="1" type="ORF">E1298_00765</name>
</gene>
<protein>
    <submittedName>
        <fullName evidence="1">Uncharacterized protein</fullName>
    </submittedName>
</protein>
<evidence type="ECO:0000313" key="1">
    <source>
        <dbReference type="EMBL" id="TDD97594.1"/>
    </source>
</evidence>
<proteinExistence type="predicted"/>
<sequence>MSAPKPKTGTCGKCEQARPLFPARKEWGDVPESMCSPCWQVFAEARANGTFVDWGDAFDNATDEQLNEHVSGYEVGP</sequence>
<dbReference type="RefSeq" id="WP_131888756.1">
    <property type="nucleotide sequence ID" value="NZ_SMKU01000002.1"/>
</dbReference>
<evidence type="ECO:0000313" key="2">
    <source>
        <dbReference type="Proteomes" id="UP000294513"/>
    </source>
</evidence>
<keyword evidence="2" id="KW-1185">Reference proteome</keyword>
<comment type="caution">
    <text evidence="1">The sequence shown here is derived from an EMBL/GenBank/DDBJ whole genome shotgun (WGS) entry which is preliminary data.</text>
</comment>
<organism evidence="1 2">
    <name type="scientific">Actinomadura rubrisoli</name>
    <dbReference type="NCBI Taxonomy" id="2530368"/>
    <lineage>
        <taxon>Bacteria</taxon>
        <taxon>Bacillati</taxon>
        <taxon>Actinomycetota</taxon>
        <taxon>Actinomycetes</taxon>
        <taxon>Streptosporangiales</taxon>
        <taxon>Thermomonosporaceae</taxon>
        <taxon>Actinomadura</taxon>
    </lineage>
</organism>
<dbReference type="AlphaFoldDB" id="A0A4R5CJM6"/>
<reference evidence="1 2" key="1">
    <citation type="submission" date="2019-03" db="EMBL/GenBank/DDBJ databases">
        <title>Draft genome sequences of novel Actinobacteria.</title>
        <authorList>
            <person name="Sahin N."/>
            <person name="Ay H."/>
            <person name="Saygin H."/>
        </authorList>
    </citation>
    <scope>NUCLEOTIDE SEQUENCE [LARGE SCALE GENOMIC DNA]</scope>
    <source>
        <strain evidence="1 2">H3C3</strain>
    </source>
</reference>
<dbReference type="OrthoDB" id="4253343at2"/>
<dbReference type="Proteomes" id="UP000294513">
    <property type="component" value="Unassembled WGS sequence"/>
</dbReference>
<name>A0A4R5CJM6_9ACTN</name>
<accession>A0A4R5CJM6</accession>